<dbReference type="Pfam" id="PF09922">
    <property type="entry name" value="LiaF-like_C"/>
    <property type="match status" value="1"/>
</dbReference>
<proteinExistence type="predicted"/>
<feature type="transmembrane region" description="Helical" evidence="1">
    <location>
        <begin position="61"/>
        <end position="92"/>
    </location>
</feature>
<keyword evidence="4" id="KW-1185">Reference proteome</keyword>
<dbReference type="EMBL" id="JARULN010000001">
    <property type="protein sequence ID" value="MDG5752709.1"/>
    <property type="molecule type" value="Genomic_DNA"/>
</dbReference>
<gene>
    <name evidence="3" type="primary">liaF</name>
    <name evidence="3" type="ORF">P6P90_01675</name>
</gene>
<protein>
    <submittedName>
        <fullName evidence="3">Cell wall-active antibiotics response protein LiaF</fullName>
    </submittedName>
</protein>
<evidence type="ECO:0000259" key="2">
    <source>
        <dbReference type="Pfam" id="PF09922"/>
    </source>
</evidence>
<feature type="transmembrane region" description="Helical" evidence="1">
    <location>
        <begin position="34"/>
        <end position="49"/>
    </location>
</feature>
<name>A0ABT6H0S6_9BACI</name>
<keyword evidence="1" id="KW-1133">Transmembrane helix</keyword>
<dbReference type="InterPro" id="IPR047793">
    <property type="entry name" value="LiaF_C"/>
</dbReference>
<dbReference type="InterPro" id="IPR016975">
    <property type="entry name" value="Cell_wall_LiaF"/>
</dbReference>
<dbReference type="NCBIfam" id="NF040535">
    <property type="entry name" value="LiaF_C_term"/>
    <property type="match status" value="1"/>
</dbReference>
<dbReference type="Proteomes" id="UP001218246">
    <property type="component" value="Unassembled WGS sequence"/>
</dbReference>
<feature type="transmembrane region" description="Helical" evidence="1">
    <location>
        <begin position="12"/>
        <end position="28"/>
    </location>
</feature>
<dbReference type="PIRSF" id="PIRSF031509">
    <property type="entry name" value="Cell_wall_LiaF/YvqF"/>
    <property type="match status" value="1"/>
</dbReference>
<feature type="domain" description="Cell wall-active antibiotics response LiaF-like C-terminal" evidence="2">
    <location>
        <begin position="128"/>
        <end position="239"/>
    </location>
</feature>
<sequence>MKRTFSKTQIMGALLIVFALGMLLDIIFHRFEPMALVFSVALILLGQYFRKKEKKVRGNVLFLVGVFTLIVNVFSSAAFQLVFVTLLIYGGYELLISNQRRVVAPKLVESNQGKRIVQVQPFFENMLVGNYYMMGSVYELHDINIRYGLGDVKIDLTTAMIPEGETVLVIHGLVGNIRLYIPYDIEISLNHSVLLGNISMLEYKEKGFNKNICLVTEAYQAAPRRIKIISTLLIGDTEVRYV</sequence>
<reference evidence="3 4" key="1">
    <citation type="submission" date="2023-04" db="EMBL/GenBank/DDBJ databases">
        <title>Ectobacillus antri isolated from activated sludge.</title>
        <authorList>
            <person name="Yan P."/>
            <person name="Liu X."/>
        </authorList>
    </citation>
    <scope>NUCLEOTIDE SEQUENCE [LARGE SCALE GENOMIC DNA]</scope>
    <source>
        <strain evidence="3 4">C18H</strain>
    </source>
</reference>
<keyword evidence="1" id="KW-0812">Transmembrane</keyword>
<keyword evidence="1" id="KW-0472">Membrane</keyword>
<evidence type="ECO:0000256" key="1">
    <source>
        <dbReference type="SAM" id="Phobius"/>
    </source>
</evidence>
<dbReference type="InterPro" id="IPR024425">
    <property type="entry name" value="LiaF-like_C"/>
</dbReference>
<dbReference type="RefSeq" id="WP_124563823.1">
    <property type="nucleotide sequence ID" value="NZ_JARRRY010000001.1"/>
</dbReference>
<organism evidence="3 4">
    <name type="scientific">Ectobacillus antri</name>
    <dbReference type="NCBI Taxonomy" id="2486280"/>
    <lineage>
        <taxon>Bacteria</taxon>
        <taxon>Bacillati</taxon>
        <taxon>Bacillota</taxon>
        <taxon>Bacilli</taxon>
        <taxon>Bacillales</taxon>
        <taxon>Bacillaceae</taxon>
        <taxon>Ectobacillus</taxon>
    </lineage>
</organism>
<accession>A0ABT6H0S6</accession>
<comment type="caution">
    <text evidence="3">The sequence shown here is derived from an EMBL/GenBank/DDBJ whole genome shotgun (WGS) entry which is preliminary data.</text>
</comment>
<evidence type="ECO:0000313" key="3">
    <source>
        <dbReference type="EMBL" id="MDG5752709.1"/>
    </source>
</evidence>
<evidence type="ECO:0000313" key="4">
    <source>
        <dbReference type="Proteomes" id="UP001218246"/>
    </source>
</evidence>